<dbReference type="AlphaFoldDB" id="A0A1M5QU88"/>
<name>A0A1M5QU88_9FLAO</name>
<dbReference type="Pfam" id="PF22124">
    <property type="entry name" value="Glyco_hydro_95_cat"/>
    <property type="match status" value="1"/>
</dbReference>
<dbReference type="GO" id="GO:0005975">
    <property type="term" value="P:carbohydrate metabolic process"/>
    <property type="evidence" value="ECO:0007669"/>
    <property type="project" value="InterPro"/>
</dbReference>
<sequence length="773" mass="86838">MNLISKSPFFIKLLLIFLLSLVGQSVYSQKSKKSFVPKYKAVFTSPAKLIPTASAPDAPIAGNGDVGIVFGGTPEKQSIYISKNDFWKAKKGYPDGGLSLPGGLNISIPELKGATFYAEQVLANGNINVVFKKKGLTFTLKAFVPSDNNVVIIEMATSGRESCNVTLDIWSQTGFESHNESGEKEGLFYAVRHFDSPDLDWPSHVALAMNVIGATGKSFELNSSSKVTVVVGVSSSLESEDYLNVACYRAQNCTPKIIRKLDDINNLYWKNFWAKSHIEIGDPELEKYYYGSQYLLASSSRNKNFAPAIGGNSITADAIRFWEGDYHTNHSYQASWWGSYSSNHVELTDPYEKPILDYMEKAKGHAKELMKCRGVYYPIGIGPKGFSSSMYPLTEEDMMANYGIKDLNIEGGHMFCGQRSNALFLSVNMFQRFYHTYDKRYVQKVYPFIREVANFWEDYLKYENGQYNNYNDNFWEVGPWTDNWRSDLKSGDINNTSTLGMLRMFCKGIIEMCTFLNVDKDRIGKWKHIQEYLPAVPTVETNGEIRIKAAEKGTGSGSDKRTKPGFGRVMAYSLVFPSDITGVKSTPEFAETLRKEVERWDTNPGGDSGWTNLESGFETYFTTAIRVGYDPEKVLQKLKERINKTALPNFLIAQSGGVTETLGAIPSCINEMLLQSYEGMIRVFPAWPASRDASFEDLRTYGAFLVSSAKKNNEVQYIKITSEKGRTCIVENPWNGKKPIVTEDGKPITPKINGDLISFPTQQEKVYLIKYEK</sequence>
<dbReference type="Proteomes" id="UP000184384">
    <property type="component" value="Unassembled WGS sequence"/>
</dbReference>
<gene>
    <name evidence="3" type="ORF">BC624_103382</name>
    <name evidence="4" type="ORF">SAMN05443373_108135</name>
</gene>
<evidence type="ECO:0000259" key="1">
    <source>
        <dbReference type="Pfam" id="PF21307"/>
    </source>
</evidence>
<dbReference type="InterPro" id="IPR049053">
    <property type="entry name" value="AFCA-like_C"/>
</dbReference>
<accession>A0A1M5QU88</accession>
<dbReference type="OrthoDB" id="9768507at2"/>
<dbReference type="Gene3D" id="1.50.10.10">
    <property type="match status" value="1"/>
</dbReference>
<reference evidence="4" key="1">
    <citation type="submission" date="2016-11" db="EMBL/GenBank/DDBJ databases">
        <authorList>
            <person name="Jaros S."/>
            <person name="Januszkiewicz K."/>
            <person name="Wedrychowicz H."/>
        </authorList>
    </citation>
    <scope>NUCLEOTIDE SEQUENCE [LARGE SCALE GENOMIC DNA]</scope>
    <source>
        <strain evidence="4">DSM 19729</strain>
    </source>
</reference>
<dbReference type="InterPro" id="IPR013780">
    <property type="entry name" value="Glyco_hydro_b"/>
</dbReference>
<keyword evidence="6" id="KW-1185">Reference proteome</keyword>
<protein>
    <submittedName>
        <fullName evidence="4">Uncharacterized protein</fullName>
    </submittedName>
</protein>
<evidence type="ECO:0000313" key="6">
    <source>
        <dbReference type="Proteomes" id="UP000237771"/>
    </source>
</evidence>
<dbReference type="InterPro" id="IPR012341">
    <property type="entry name" value="6hp_glycosidase-like_sf"/>
</dbReference>
<dbReference type="SUPFAM" id="SSF48208">
    <property type="entry name" value="Six-hairpin glycosidases"/>
    <property type="match status" value="1"/>
</dbReference>
<dbReference type="Gene3D" id="2.70.98.50">
    <property type="entry name" value="putative glycoside hydrolase family protein from bacillus halodurans"/>
    <property type="match status" value="1"/>
</dbReference>
<dbReference type="STRING" id="280093.SAMN05443373_108135"/>
<organism evidence="4 5">
    <name type="scientific">Flavobacterium granuli</name>
    <dbReference type="NCBI Taxonomy" id="280093"/>
    <lineage>
        <taxon>Bacteria</taxon>
        <taxon>Pseudomonadati</taxon>
        <taxon>Bacteroidota</taxon>
        <taxon>Flavobacteriia</taxon>
        <taxon>Flavobacteriales</taxon>
        <taxon>Flavobacteriaceae</taxon>
        <taxon>Flavobacterium</taxon>
    </lineage>
</organism>
<dbReference type="EMBL" id="PVUB01000003">
    <property type="protein sequence ID" value="PRZ25289.1"/>
    <property type="molecule type" value="Genomic_DNA"/>
</dbReference>
<evidence type="ECO:0000313" key="3">
    <source>
        <dbReference type="EMBL" id="PRZ25289.1"/>
    </source>
</evidence>
<evidence type="ECO:0000313" key="5">
    <source>
        <dbReference type="Proteomes" id="UP000184384"/>
    </source>
</evidence>
<evidence type="ECO:0000313" key="4">
    <source>
        <dbReference type="EMBL" id="SHH17528.1"/>
    </source>
</evidence>
<dbReference type="GO" id="GO:0004560">
    <property type="term" value="F:alpha-L-fucosidase activity"/>
    <property type="evidence" value="ECO:0007669"/>
    <property type="project" value="TreeGrafter"/>
</dbReference>
<dbReference type="Pfam" id="PF21307">
    <property type="entry name" value="Glyco_hydro_95_C"/>
    <property type="match status" value="1"/>
</dbReference>
<reference evidence="3 6" key="3">
    <citation type="submission" date="2018-03" db="EMBL/GenBank/DDBJ databases">
        <title>Genomic Encyclopedia of Archaeal and Bacterial Type Strains, Phase II (KMG-II): from individual species to whole genera.</title>
        <authorList>
            <person name="Goeker M."/>
        </authorList>
    </citation>
    <scope>NUCLEOTIDE SEQUENCE [LARGE SCALE GENOMIC DNA]</scope>
    <source>
        <strain evidence="3 6">DSM 17797</strain>
    </source>
</reference>
<dbReference type="PANTHER" id="PTHR31084:SF0">
    <property type="entry name" value="ALPHA-L-FUCOSIDASE 2"/>
    <property type="match status" value="1"/>
</dbReference>
<dbReference type="InterPro" id="IPR054363">
    <property type="entry name" value="GH95_cat"/>
</dbReference>
<dbReference type="InterPro" id="IPR008928">
    <property type="entry name" value="6-hairpin_glycosidase_sf"/>
</dbReference>
<feature type="domain" description="Alpha fucosidase A-like C-terminal" evidence="1">
    <location>
        <begin position="675"/>
        <end position="769"/>
    </location>
</feature>
<feature type="domain" description="Glycosyl hydrolase family 95 catalytic" evidence="2">
    <location>
        <begin position="280"/>
        <end position="611"/>
    </location>
</feature>
<dbReference type="EMBL" id="FQWO01000008">
    <property type="protein sequence ID" value="SHH17528.1"/>
    <property type="molecule type" value="Genomic_DNA"/>
</dbReference>
<evidence type="ECO:0000259" key="2">
    <source>
        <dbReference type="Pfam" id="PF22124"/>
    </source>
</evidence>
<proteinExistence type="predicted"/>
<dbReference type="RefSeq" id="WP_072944500.1">
    <property type="nucleotide sequence ID" value="NZ_FQWO01000008.1"/>
</dbReference>
<reference evidence="5" key="2">
    <citation type="submission" date="2016-11" db="EMBL/GenBank/DDBJ databases">
        <authorList>
            <person name="Varghese N."/>
            <person name="Submissions S."/>
        </authorList>
    </citation>
    <scope>NUCLEOTIDE SEQUENCE [LARGE SCALE GENOMIC DNA]</scope>
    <source>
        <strain evidence="5">DSM 19729</strain>
    </source>
</reference>
<dbReference type="Proteomes" id="UP000237771">
    <property type="component" value="Unassembled WGS sequence"/>
</dbReference>
<dbReference type="PANTHER" id="PTHR31084">
    <property type="entry name" value="ALPHA-L-FUCOSIDASE 2"/>
    <property type="match status" value="1"/>
</dbReference>
<dbReference type="Gene3D" id="2.60.40.1180">
    <property type="entry name" value="Golgi alpha-mannosidase II"/>
    <property type="match status" value="1"/>
</dbReference>